<proteinExistence type="predicted"/>
<gene>
    <name evidence="1" type="ORF">V6N12_010760</name>
</gene>
<protein>
    <submittedName>
        <fullName evidence="1">Uncharacterized protein</fullName>
    </submittedName>
</protein>
<dbReference type="Proteomes" id="UP001472677">
    <property type="component" value="Unassembled WGS sequence"/>
</dbReference>
<evidence type="ECO:0000313" key="2">
    <source>
        <dbReference type="Proteomes" id="UP001472677"/>
    </source>
</evidence>
<organism evidence="1 2">
    <name type="scientific">Hibiscus sabdariffa</name>
    <name type="common">roselle</name>
    <dbReference type="NCBI Taxonomy" id="183260"/>
    <lineage>
        <taxon>Eukaryota</taxon>
        <taxon>Viridiplantae</taxon>
        <taxon>Streptophyta</taxon>
        <taxon>Embryophyta</taxon>
        <taxon>Tracheophyta</taxon>
        <taxon>Spermatophyta</taxon>
        <taxon>Magnoliopsida</taxon>
        <taxon>eudicotyledons</taxon>
        <taxon>Gunneridae</taxon>
        <taxon>Pentapetalae</taxon>
        <taxon>rosids</taxon>
        <taxon>malvids</taxon>
        <taxon>Malvales</taxon>
        <taxon>Malvaceae</taxon>
        <taxon>Malvoideae</taxon>
        <taxon>Hibiscus</taxon>
    </lineage>
</organism>
<name>A0ABR2EL22_9ROSI</name>
<keyword evidence="2" id="KW-1185">Reference proteome</keyword>
<sequence length="70" mass="7641">MNKSSQPTPHMGLRFEALNEMNEDFIDTETAGLLIEHTEGVTKQGVSGTVSDREGLVVQKGQHVSKDNNS</sequence>
<reference evidence="1 2" key="1">
    <citation type="journal article" date="2024" name="G3 (Bethesda)">
        <title>Genome assembly of Hibiscus sabdariffa L. provides insights into metabolisms of medicinal natural products.</title>
        <authorList>
            <person name="Kim T."/>
        </authorList>
    </citation>
    <scope>NUCLEOTIDE SEQUENCE [LARGE SCALE GENOMIC DNA]</scope>
    <source>
        <strain evidence="1">TK-2024</strain>
        <tissue evidence="1">Old leaves</tissue>
    </source>
</reference>
<dbReference type="EMBL" id="JBBPBM010000012">
    <property type="protein sequence ID" value="KAK8562689.1"/>
    <property type="molecule type" value="Genomic_DNA"/>
</dbReference>
<evidence type="ECO:0000313" key="1">
    <source>
        <dbReference type="EMBL" id="KAK8562689.1"/>
    </source>
</evidence>
<accession>A0ABR2EL22</accession>
<comment type="caution">
    <text evidence="1">The sequence shown here is derived from an EMBL/GenBank/DDBJ whole genome shotgun (WGS) entry which is preliminary data.</text>
</comment>